<evidence type="ECO:0000256" key="6">
    <source>
        <dbReference type="ARBA" id="ARBA00023002"/>
    </source>
</evidence>
<name>A0AAJ0G4J7_9PEZI</name>
<evidence type="ECO:0000256" key="5">
    <source>
        <dbReference type="ARBA" id="ARBA00022964"/>
    </source>
</evidence>
<dbReference type="InterPro" id="IPR029068">
    <property type="entry name" value="Glyas_Bleomycin-R_OHBP_Dase"/>
</dbReference>
<keyword evidence="3" id="KW-0479">Metal-binding</keyword>
<keyword evidence="5" id="KW-0223">Dioxygenase</keyword>
<comment type="cofactor">
    <cofactor evidence="1">
        <name>Fe(2+)</name>
        <dbReference type="ChEBI" id="CHEBI:29033"/>
    </cofactor>
</comment>
<proteinExistence type="inferred from homology"/>
<keyword evidence="4" id="KW-0058">Aromatic hydrocarbons catabolism</keyword>
<keyword evidence="7" id="KW-0408">Iron</keyword>
<evidence type="ECO:0000259" key="8">
    <source>
        <dbReference type="PROSITE" id="PS51819"/>
    </source>
</evidence>
<accession>A0AAJ0G4J7</accession>
<sequence>MSTESAANTTELVSPSEIGHWGVRTTPDRYDALVQWHLDFFGGRKVYSGPRATMISYDNEHHREVIVQDPAFEPPKDRRKVGGIYHIAFTLTTLSELATSYEQKKAKGILPSWPVNHGMTTSMYYFDPDGNEFELQVNNFDSTSEVVEFMQSAEYEQNPIGVDLVVEDWIKELRSGIDEKELKKRPIIGKRQTRFENSIYFKLNHTDDYTKTGLEAVPS</sequence>
<reference evidence="9" key="1">
    <citation type="submission" date="2023-04" db="EMBL/GenBank/DDBJ databases">
        <title>Black Yeasts Isolated from many extreme environments.</title>
        <authorList>
            <person name="Coleine C."/>
            <person name="Stajich J.E."/>
            <person name="Selbmann L."/>
        </authorList>
    </citation>
    <scope>NUCLEOTIDE SEQUENCE</scope>
    <source>
        <strain evidence="9">CCFEE 5312</strain>
    </source>
</reference>
<dbReference type="InterPro" id="IPR004360">
    <property type="entry name" value="Glyas_Fos-R_dOase_dom"/>
</dbReference>
<dbReference type="GO" id="GO:0008198">
    <property type="term" value="F:ferrous iron binding"/>
    <property type="evidence" value="ECO:0007669"/>
    <property type="project" value="InterPro"/>
</dbReference>
<evidence type="ECO:0000256" key="1">
    <source>
        <dbReference type="ARBA" id="ARBA00001954"/>
    </source>
</evidence>
<comment type="caution">
    <text evidence="9">The sequence shown here is derived from an EMBL/GenBank/DDBJ whole genome shotgun (WGS) entry which is preliminary data.</text>
</comment>
<dbReference type="InterPro" id="IPR000486">
    <property type="entry name" value="Xdiol_ring_cleave_dOase_1/2"/>
</dbReference>
<dbReference type="Gene3D" id="3.10.180.10">
    <property type="entry name" value="2,3-Dihydroxybiphenyl 1,2-Dioxygenase, domain 1"/>
    <property type="match status" value="1"/>
</dbReference>
<dbReference type="AlphaFoldDB" id="A0AAJ0G4J7"/>
<dbReference type="EMBL" id="JAWDJX010000100">
    <property type="protein sequence ID" value="KAK3046325.1"/>
    <property type="molecule type" value="Genomic_DNA"/>
</dbReference>
<evidence type="ECO:0000256" key="3">
    <source>
        <dbReference type="ARBA" id="ARBA00022723"/>
    </source>
</evidence>
<dbReference type="PROSITE" id="PS51819">
    <property type="entry name" value="VOC"/>
    <property type="match status" value="1"/>
</dbReference>
<dbReference type="GO" id="GO:0051213">
    <property type="term" value="F:dioxygenase activity"/>
    <property type="evidence" value="ECO:0007669"/>
    <property type="project" value="UniProtKB-KW"/>
</dbReference>
<protein>
    <recommendedName>
        <fullName evidence="8">VOC domain-containing protein</fullName>
    </recommendedName>
</protein>
<keyword evidence="6" id="KW-0560">Oxidoreductase</keyword>
<dbReference type="Pfam" id="PF00903">
    <property type="entry name" value="Glyoxalase"/>
    <property type="match status" value="1"/>
</dbReference>
<evidence type="ECO:0000256" key="7">
    <source>
        <dbReference type="ARBA" id="ARBA00023004"/>
    </source>
</evidence>
<evidence type="ECO:0000313" key="10">
    <source>
        <dbReference type="Proteomes" id="UP001271007"/>
    </source>
</evidence>
<feature type="domain" description="VOC" evidence="8">
    <location>
        <begin position="17"/>
        <end position="138"/>
    </location>
</feature>
<dbReference type="InterPro" id="IPR037523">
    <property type="entry name" value="VOC_core"/>
</dbReference>
<dbReference type="Proteomes" id="UP001271007">
    <property type="component" value="Unassembled WGS sequence"/>
</dbReference>
<keyword evidence="10" id="KW-1185">Reference proteome</keyword>
<dbReference type="PROSITE" id="PS00082">
    <property type="entry name" value="EXTRADIOL_DIOXYGENAS"/>
    <property type="match status" value="1"/>
</dbReference>
<comment type="similarity">
    <text evidence="2">Belongs to the extradiol ring-cleavage dioxygenase family.</text>
</comment>
<organism evidence="9 10">
    <name type="scientific">Extremus antarcticus</name>
    <dbReference type="NCBI Taxonomy" id="702011"/>
    <lineage>
        <taxon>Eukaryota</taxon>
        <taxon>Fungi</taxon>
        <taxon>Dikarya</taxon>
        <taxon>Ascomycota</taxon>
        <taxon>Pezizomycotina</taxon>
        <taxon>Dothideomycetes</taxon>
        <taxon>Dothideomycetidae</taxon>
        <taxon>Mycosphaerellales</taxon>
        <taxon>Extremaceae</taxon>
        <taxon>Extremus</taxon>
    </lineage>
</organism>
<gene>
    <name evidence="9" type="ORF">LTR09_012198</name>
</gene>
<evidence type="ECO:0000313" key="9">
    <source>
        <dbReference type="EMBL" id="KAK3046325.1"/>
    </source>
</evidence>
<evidence type="ECO:0000256" key="4">
    <source>
        <dbReference type="ARBA" id="ARBA00022797"/>
    </source>
</evidence>
<evidence type="ECO:0000256" key="2">
    <source>
        <dbReference type="ARBA" id="ARBA00008784"/>
    </source>
</evidence>
<dbReference type="SUPFAM" id="SSF54593">
    <property type="entry name" value="Glyoxalase/Bleomycin resistance protein/Dihydroxybiphenyl dioxygenase"/>
    <property type="match status" value="1"/>
</dbReference>